<dbReference type="OrthoDB" id="1521716at2"/>
<comment type="caution">
    <text evidence="2">The sequence shown here is derived from an EMBL/GenBank/DDBJ whole genome shotgun (WGS) entry which is preliminary data.</text>
</comment>
<evidence type="ECO:0000256" key="1">
    <source>
        <dbReference type="SAM" id="SignalP"/>
    </source>
</evidence>
<evidence type="ECO:0000313" key="3">
    <source>
        <dbReference type="Proteomes" id="UP000252733"/>
    </source>
</evidence>
<dbReference type="RefSeq" id="WP_106152139.1">
    <property type="nucleotide sequence ID" value="NZ_PVTS01000003.1"/>
</dbReference>
<protein>
    <submittedName>
        <fullName evidence="2">Uncharacterized protein</fullName>
    </submittedName>
</protein>
<reference evidence="2 3" key="1">
    <citation type="submission" date="2018-07" db="EMBL/GenBank/DDBJ databases">
        <title>Freshwater and sediment microbial communities from various areas in North America, analyzing microbe dynamics in response to fracking.</title>
        <authorList>
            <person name="Lamendella R."/>
        </authorList>
    </citation>
    <scope>NUCLEOTIDE SEQUENCE [LARGE SCALE GENOMIC DNA]</scope>
    <source>
        <strain evidence="2 3">160A</strain>
    </source>
</reference>
<dbReference type="PANTHER" id="PTHR41339:SF1">
    <property type="entry name" value="SECRETED PROTEIN"/>
    <property type="match status" value="1"/>
</dbReference>
<dbReference type="AlphaFoldDB" id="A0A2T0XR79"/>
<dbReference type="Proteomes" id="UP000252733">
    <property type="component" value="Unassembled WGS sequence"/>
</dbReference>
<keyword evidence="3" id="KW-1185">Reference proteome</keyword>
<organism evidence="2 3">
    <name type="scientific">Marinilabilia salmonicolor</name>
    <dbReference type="NCBI Taxonomy" id="989"/>
    <lineage>
        <taxon>Bacteria</taxon>
        <taxon>Pseudomonadati</taxon>
        <taxon>Bacteroidota</taxon>
        <taxon>Bacteroidia</taxon>
        <taxon>Marinilabiliales</taxon>
        <taxon>Marinilabiliaceae</taxon>
        <taxon>Marinilabilia</taxon>
    </lineage>
</organism>
<proteinExistence type="predicted"/>
<keyword evidence="1" id="KW-0732">Signal</keyword>
<accession>A0A2T0XR79</accession>
<dbReference type="PROSITE" id="PS51257">
    <property type="entry name" value="PROKAR_LIPOPROTEIN"/>
    <property type="match status" value="1"/>
</dbReference>
<gene>
    <name evidence="2" type="ORF">DFO77_11634</name>
</gene>
<name>A0A2T0XR79_9BACT</name>
<sequence length="405" mass="42056">MKNRFMLLSLLFGFGMAVSFTSCDDDDNNDDNNNTIDTGNVVVTENITENTTWTSDKVYQLGGRISVEAGATLTIEPGTIIKGEAGTGANATALVVARDAKLMAEGTADAPIIFTSVADEISPADVAAGDFASPNLEPNVNGLWGGLIVLGNARISASNDAGDLTEVQIEGIPTSDPNGLYGGSDDEDNSGVLKYISIRHGGSNIGSGNEINGLTLGGVGSGTVVENIEVVSNQDDGIEWFGGTVNVTNALIWNVGDDGMDADQSWTGTLDNFMVITVAGHSFELDGPEGSSDFGPYIMKNGIVIANSEDRSSEDLINTDDNTSVSFDNIFITAIAEGQQINRVTHDVGVVSFENIVLDVNEADLASHVNGEIPAGITAGTAPATAINTSVFGWTWAANAGATSF</sequence>
<dbReference type="EMBL" id="QPIZ01000016">
    <property type="protein sequence ID" value="RCW31967.1"/>
    <property type="molecule type" value="Genomic_DNA"/>
</dbReference>
<dbReference type="STRING" id="1168289.GCA_000259075_00382"/>
<feature type="signal peptide" evidence="1">
    <location>
        <begin position="1"/>
        <end position="24"/>
    </location>
</feature>
<evidence type="ECO:0000313" key="2">
    <source>
        <dbReference type="EMBL" id="RCW31967.1"/>
    </source>
</evidence>
<dbReference type="PANTHER" id="PTHR41339">
    <property type="entry name" value="LIPL48"/>
    <property type="match status" value="1"/>
</dbReference>
<feature type="chain" id="PRO_5030056703" evidence="1">
    <location>
        <begin position="25"/>
        <end position="405"/>
    </location>
</feature>